<reference evidence="1" key="1">
    <citation type="submission" date="2014-09" db="EMBL/GenBank/DDBJ databases">
        <authorList>
            <person name="Magalhaes I.L.F."/>
            <person name="Oliveira U."/>
            <person name="Santos F.R."/>
            <person name="Vidigal T.H.D.A."/>
            <person name="Brescovit A.D."/>
            <person name="Santos A.J."/>
        </authorList>
    </citation>
    <scope>NUCLEOTIDE SEQUENCE</scope>
    <source>
        <tissue evidence="1">Shoot tissue taken approximately 20 cm above the soil surface</tissue>
    </source>
</reference>
<protein>
    <submittedName>
        <fullName evidence="1">Uncharacterized protein</fullName>
    </submittedName>
</protein>
<name>A0A0A8YHI0_ARUDO</name>
<evidence type="ECO:0000313" key="1">
    <source>
        <dbReference type="EMBL" id="JAD25959.1"/>
    </source>
</evidence>
<dbReference type="EMBL" id="GBRH01271936">
    <property type="protein sequence ID" value="JAD25959.1"/>
    <property type="molecule type" value="Transcribed_RNA"/>
</dbReference>
<sequence length="30" mass="3584">MYTLTLHYFKSVFCARIFCIPLLLLKTGYK</sequence>
<accession>A0A0A8YHI0</accession>
<organism evidence="1">
    <name type="scientific">Arundo donax</name>
    <name type="common">Giant reed</name>
    <name type="synonym">Donax arundinaceus</name>
    <dbReference type="NCBI Taxonomy" id="35708"/>
    <lineage>
        <taxon>Eukaryota</taxon>
        <taxon>Viridiplantae</taxon>
        <taxon>Streptophyta</taxon>
        <taxon>Embryophyta</taxon>
        <taxon>Tracheophyta</taxon>
        <taxon>Spermatophyta</taxon>
        <taxon>Magnoliopsida</taxon>
        <taxon>Liliopsida</taxon>
        <taxon>Poales</taxon>
        <taxon>Poaceae</taxon>
        <taxon>PACMAD clade</taxon>
        <taxon>Arundinoideae</taxon>
        <taxon>Arundineae</taxon>
        <taxon>Arundo</taxon>
    </lineage>
</organism>
<dbReference type="AlphaFoldDB" id="A0A0A8YHI0"/>
<reference evidence="1" key="2">
    <citation type="journal article" date="2015" name="Data Brief">
        <title>Shoot transcriptome of the giant reed, Arundo donax.</title>
        <authorList>
            <person name="Barrero R.A."/>
            <person name="Guerrero F.D."/>
            <person name="Moolhuijzen P."/>
            <person name="Goolsby J.A."/>
            <person name="Tidwell J."/>
            <person name="Bellgard S.E."/>
            <person name="Bellgard M.I."/>
        </authorList>
    </citation>
    <scope>NUCLEOTIDE SEQUENCE</scope>
    <source>
        <tissue evidence="1">Shoot tissue taken approximately 20 cm above the soil surface</tissue>
    </source>
</reference>
<proteinExistence type="predicted"/>